<gene>
    <name evidence="2" type="ORF">ThimaDRAFT_1290</name>
</gene>
<keyword evidence="1" id="KW-0812">Transmembrane</keyword>
<dbReference type="EMBL" id="AFWV01000004">
    <property type="protein sequence ID" value="EGV19146.1"/>
    <property type="molecule type" value="Genomic_DNA"/>
</dbReference>
<keyword evidence="3" id="KW-1185">Reference proteome</keyword>
<feature type="transmembrane region" description="Helical" evidence="1">
    <location>
        <begin position="45"/>
        <end position="65"/>
    </location>
</feature>
<dbReference type="RefSeq" id="WP_007192167.1">
    <property type="nucleotide sequence ID" value="NZ_AFWV01000004.1"/>
</dbReference>
<dbReference type="eggNOG" id="COG1538">
    <property type="taxonomic scope" value="Bacteria"/>
</dbReference>
<evidence type="ECO:0000313" key="3">
    <source>
        <dbReference type="Proteomes" id="UP000005459"/>
    </source>
</evidence>
<reference evidence="2 3" key="1">
    <citation type="submission" date="2011-06" db="EMBL/GenBank/DDBJ databases">
        <title>The draft genome of Thiocapsa marina 5811.</title>
        <authorList>
            <consortium name="US DOE Joint Genome Institute (JGI-PGF)"/>
            <person name="Lucas S."/>
            <person name="Han J."/>
            <person name="Cheng J.-F."/>
            <person name="Goodwin L."/>
            <person name="Pitluck S."/>
            <person name="Peters L."/>
            <person name="Land M.L."/>
            <person name="Hauser L."/>
            <person name="Vogl K."/>
            <person name="Liu Z."/>
            <person name="Imhoff J."/>
            <person name="Thiel V."/>
            <person name="Frigaard N.-U."/>
            <person name="Bryant D."/>
            <person name="Woyke T.J."/>
        </authorList>
    </citation>
    <scope>NUCLEOTIDE SEQUENCE [LARGE SCALE GENOMIC DNA]</scope>
    <source>
        <strain evidence="2 3">5811</strain>
    </source>
</reference>
<dbReference type="STRING" id="768671.ThimaDRAFT_1290"/>
<dbReference type="Proteomes" id="UP000005459">
    <property type="component" value="Unassembled WGS sequence"/>
</dbReference>
<dbReference type="PATRIC" id="fig|768671.3.peg.1381"/>
<protein>
    <recommendedName>
        <fullName evidence="4">Outer membrane efflux protein</fullName>
    </recommendedName>
</protein>
<keyword evidence="1" id="KW-0472">Membrane</keyword>
<dbReference type="Gene3D" id="1.20.1600.10">
    <property type="entry name" value="Outer membrane efflux proteins (OEP)"/>
    <property type="match status" value="1"/>
</dbReference>
<dbReference type="GO" id="GO:0015562">
    <property type="term" value="F:efflux transmembrane transporter activity"/>
    <property type="evidence" value="ECO:0007669"/>
    <property type="project" value="InterPro"/>
</dbReference>
<organism evidence="2 3">
    <name type="scientific">Thiocapsa marina 5811</name>
    <dbReference type="NCBI Taxonomy" id="768671"/>
    <lineage>
        <taxon>Bacteria</taxon>
        <taxon>Pseudomonadati</taxon>
        <taxon>Pseudomonadota</taxon>
        <taxon>Gammaproteobacteria</taxon>
        <taxon>Chromatiales</taxon>
        <taxon>Chromatiaceae</taxon>
        <taxon>Thiocapsa</taxon>
    </lineage>
</organism>
<dbReference type="SUPFAM" id="SSF56954">
    <property type="entry name" value="Outer membrane efflux proteins (OEP)"/>
    <property type="match status" value="1"/>
</dbReference>
<sequence length="364" mass="40285">MNPVLQGQAGNTMCEVDSIHDRANVRDADTHGSTPMRTAARRCALGCRIVVLLLGAVFAASAAAISDPLGLEEALEAASGHPRVAASPEIADLLPRRQSLYLDCQRLAFRSSSVADPERNRPLEPLISALDAQRIEIMERFFDVLLADLSFSTESEAMAVAYIQFDRASVRNELGQISPLRVLELESVYQEILHRRSASEISQQLTRALLAQALGNPADLPRDLLQPTLSMPPEPPPTLDTVLARALETPVLRDLMAGRSQADRELIEMEVRQQVLELLLRLRALTAAERNLRTELAWRDLKLDESRTLYEQEVTADLGYSMSQQTQTRQQSQRVSFCRALVWAELEALAGQPLAEAADGEENQ</sequence>
<evidence type="ECO:0000313" key="2">
    <source>
        <dbReference type="EMBL" id="EGV19146.1"/>
    </source>
</evidence>
<accession>F9U8N8</accession>
<evidence type="ECO:0008006" key="4">
    <source>
        <dbReference type="Google" id="ProtNLM"/>
    </source>
</evidence>
<proteinExistence type="predicted"/>
<keyword evidence="1" id="KW-1133">Transmembrane helix</keyword>
<dbReference type="AlphaFoldDB" id="F9U8N8"/>
<name>F9U8N8_9GAMM</name>
<evidence type="ECO:0000256" key="1">
    <source>
        <dbReference type="SAM" id="Phobius"/>
    </source>
</evidence>